<accession>A0ABN9Y9K0</accession>
<evidence type="ECO:0000313" key="2">
    <source>
        <dbReference type="EMBL" id="CAK0909364.1"/>
    </source>
</evidence>
<gene>
    <name evidence="2" type="ORF">PCOR1329_LOCUS83798</name>
</gene>
<sequence>MAQTAWELIKQFCRPSCSANDADMLQLSRLLEVTKRWLHERFVRFVRSAKDRPLLMSYSCDGAPTVSTARKTFGTALLPTIRRSGKGCDEYLVHTVFAAFHDGSGVVRCTKMREPMPMTAGKCTPPIFAAAMQFHQTLPQLNHQGISVHHYSWDRALFSSMRTLYRKYHVHLIHNNLDGGPNEMSQQLRYHLNWPVFTGCGLHDAHKGQEWALHAEYADGDILRRVHIAVESLRNSYTQLMRWMPLLVASIDVVPAEECLPEETLRALWGVLGVPGVLLEELVGWRLCCVGGKLQATTAVHGDVPDFFDRISYCIASLWKFTKFSESRWVSVGWACKRVACAILSGVDIVVRAVQDDPHEINWYINGWGDLREDGRHLVFVCAVSTKVSDTILALMLHDARLAKNIDEVETKAFKSLQTVAEIDASVWRVFADACYEGCPPLSLQSKAIHCAQVSLALVTWRALDDARGLPWSLATGDVDGKLDALAAGDMPQDAVAARVYCLLQCGWPRADIKRGLSLLLECPWSTRCAEQLHASLTLMKRYHPDAGQETLIVRAGVHSMRLLLPGLNALEKQAAVRREKLARLGRKCPEKITGRHIFLKELVDLAVSKRQARGLVGAGGADKKLVARHGAKWNAMGPRSHQSFDNAAIVERQAKRRRIEDEKEQVRGELAAAREKIRKQGEETPPLGFRACQLSDADMEALDSAFQSSSWIPARWPACGPTPARRPAHLRSCCAHWPRWTLRRRATMARSRAG</sequence>
<dbReference type="Proteomes" id="UP001189429">
    <property type="component" value="Unassembled WGS sequence"/>
</dbReference>
<proteinExistence type="predicted"/>
<name>A0ABN9Y9K0_9DINO</name>
<evidence type="ECO:0000256" key="1">
    <source>
        <dbReference type="SAM" id="Coils"/>
    </source>
</evidence>
<feature type="coiled-coil region" evidence="1">
    <location>
        <begin position="650"/>
        <end position="684"/>
    </location>
</feature>
<reference evidence="2" key="1">
    <citation type="submission" date="2023-10" db="EMBL/GenBank/DDBJ databases">
        <authorList>
            <person name="Chen Y."/>
            <person name="Shah S."/>
            <person name="Dougan E. K."/>
            <person name="Thang M."/>
            <person name="Chan C."/>
        </authorList>
    </citation>
    <scope>NUCLEOTIDE SEQUENCE [LARGE SCALE GENOMIC DNA]</scope>
</reference>
<evidence type="ECO:0008006" key="4">
    <source>
        <dbReference type="Google" id="ProtNLM"/>
    </source>
</evidence>
<organism evidence="2 3">
    <name type="scientific">Prorocentrum cordatum</name>
    <dbReference type="NCBI Taxonomy" id="2364126"/>
    <lineage>
        <taxon>Eukaryota</taxon>
        <taxon>Sar</taxon>
        <taxon>Alveolata</taxon>
        <taxon>Dinophyceae</taxon>
        <taxon>Prorocentrales</taxon>
        <taxon>Prorocentraceae</taxon>
        <taxon>Prorocentrum</taxon>
    </lineage>
</organism>
<protein>
    <recommendedName>
        <fullName evidence="4">Nuclear pore complex protein Nup85</fullName>
    </recommendedName>
</protein>
<dbReference type="EMBL" id="CAUYUJ010022182">
    <property type="protein sequence ID" value="CAK0909364.1"/>
    <property type="molecule type" value="Genomic_DNA"/>
</dbReference>
<evidence type="ECO:0000313" key="3">
    <source>
        <dbReference type="Proteomes" id="UP001189429"/>
    </source>
</evidence>
<keyword evidence="1" id="KW-0175">Coiled coil</keyword>
<comment type="caution">
    <text evidence="2">The sequence shown here is derived from an EMBL/GenBank/DDBJ whole genome shotgun (WGS) entry which is preliminary data.</text>
</comment>
<keyword evidence="3" id="KW-1185">Reference proteome</keyword>